<keyword evidence="2 3" id="KW-0697">Rotamase</keyword>
<organism evidence="6 7">
    <name type="scientific">Candidatus Coprenecus avistercoris</name>
    <dbReference type="NCBI Taxonomy" id="2840730"/>
    <lineage>
        <taxon>Bacteria</taxon>
        <taxon>Pseudomonadati</taxon>
        <taxon>Bacteroidota</taxon>
        <taxon>Bacteroidia</taxon>
        <taxon>Bacteroidales</taxon>
        <taxon>Rikenellaceae</taxon>
        <taxon>Rikenellaceae incertae sedis</taxon>
        <taxon>Candidatus Coprenecus</taxon>
    </lineage>
</organism>
<dbReference type="EMBL" id="DVHI01000042">
    <property type="protein sequence ID" value="HIR62556.1"/>
    <property type="molecule type" value="Genomic_DNA"/>
</dbReference>
<comment type="catalytic activity">
    <reaction evidence="1 3 4">
        <text>[protein]-peptidylproline (omega=180) = [protein]-peptidylproline (omega=0)</text>
        <dbReference type="Rhea" id="RHEA:16237"/>
        <dbReference type="Rhea" id="RHEA-COMP:10747"/>
        <dbReference type="Rhea" id="RHEA-COMP:10748"/>
        <dbReference type="ChEBI" id="CHEBI:83833"/>
        <dbReference type="ChEBI" id="CHEBI:83834"/>
        <dbReference type="EC" id="5.2.1.8"/>
    </reaction>
</comment>
<protein>
    <recommendedName>
        <fullName evidence="4">Peptidyl-prolyl cis-trans isomerase</fullName>
        <ecNumber evidence="4">5.2.1.8</ecNumber>
    </recommendedName>
</protein>
<keyword evidence="3 4" id="KW-0413">Isomerase</keyword>
<dbReference type="PROSITE" id="PS50059">
    <property type="entry name" value="FKBP_PPIASE"/>
    <property type="match status" value="1"/>
</dbReference>
<dbReference type="Proteomes" id="UP000886744">
    <property type="component" value="Unassembled WGS sequence"/>
</dbReference>
<evidence type="ECO:0000313" key="7">
    <source>
        <dbReference type="Proteomes" id="UP000886744"/>
    </source>
</evidence>
<dbReference type="AlphaFoldDB" id="A0A9D1J671"/>
<dbReference type="InterPro" id="IPR046357">
    <property type="entry name" value="PPIase_dom_sf"/>
</dbReference>
<dbReference type="SUPFAM" id="SSF54534">
    <property type="entry name" value="FKBP-like"/>
    <property type="match status" value="1"/>
</dbReference>
<dbReference type="InterPro" id="IPR001179">
    <property type="entry name" value="PPIase_FKBP_dom"/>
</dbReference>
<dbReference type="Pfam" id="PF00254">
    <property type="entry name" value="FKBP_C"/>
    <property type="match status" value="1"/>
</dbReference>
<evidence type="ECO:0000256" key="2">
    <source>
        <dbReference type="ARBA" id="ARBA00023110"/>
    </source>
</evidence>
<evidence type="ECO:0000259" key="5">
    <source>
        <dbReference type="PROSITE" id="PS50059"/>
    </source>
</evidence>
<name>A0A9D1J671_9BACT</name>
<dbReference type="Gene3D" id="3.10.50.40">
    <property type="match status" value="1"/>
</dbReference>
<gene>
    <name evidence="6" type="ORF">IAC94_03410</name>
</gene>
<dbReference type="EC" id="5.2.1.8" evidence="4"/>
<evidence type="ECO:0000256" key="4">
    <source>
        <dbReference type="RuleBase" id="RU003915"/>
    </source>
</evidence>
<evidence type="ECO:0000313" key="6">
    <source>
        <dbReference type="EMBL" id="HIR62556.1"/>
    </source>
</evidence>
<comment type="similarity">
    <text evidence="4">Belongs to the FKBP-type PPIase family.</text>
</comment>
<dbReference type="GO" id="GO:0003755">
    <property type="term" value="F:peptidyl-prolyl cis-trans isomerase activity"/>
    <property type="evidence" value="ECO:0007669"/>
    <property type="project" value="UniProtKB-UniRule"/>
</dbReference>
<reference evidence="6" key="2">
    <citation type="journal article" date="2021" name="PeerJ">
        <title>Extensive microbial diversity within the chicken gut microbiome revealed by metagenomics and culture.</title>
        <authorList>
            <person name="Gilroy R."/>
            <person name="Ravi A."/>
            <person name="Getino M."/>
            <person name="Pursley I."/>
            <person name="Horton D.L."/>
            <person name="Alikhan N.F."/>
            <person name="Baker D."/>
            <person name="Gharbi K."/>
            <person name="Hall N."/>
            <person name="Watson M."/>
            <person name="Adriaenssens E.M."/>
            <person name="Foster-Nyarko E."/>
            <person name="Jarju S."/>
            <person name="Secka A."/>
            <person name="Antonio M."/>
            <person name="Oren A."/>
            <person name="Chaudhuri R.R."/>
            <person name="La Ragione R."/>
            <person name="Hildebrand F."/>
            <person name="Pallen M.J."/>
        </authorList>
    </citation>
    <scope>NUCLEOTIDE SEQUENCE</scope>
    <source>
        <strain evidence="6">ChiHjej13B12-12457</strain>
    </source>
</reference>
<reference evidence="6" key="1">
    <citation type="submission" date="2020-10" db="EMBL/GenBank/DDBJ databases">
        <authorList>
            <person name="Gilroy R."/>
        </authorList>
    </citation>
    <scope>NUCLEOTIDE SEQUENCE</scope>
    <source>
        <strain evidence="6">ChiHjej13B12-12457</strain>
    </source>
</reference>
<accession>A0A9D1J671</accession>
<sequence>MEENSFIDGFNKALYGMKHGEQAVTVFYSNLGYGNNGSGSIPGYIPLRFDLWVEPEEEVNAD</sequence>
<feature type="domain" description="PPIase FKBP-type" evidence="5">
    <location>
        <begin position="1"/>
        <end position="57"/>
    </location>
</feature>
<evidence type="ECO:0000256" key="1">
    <source>
        <dbReference type="ARBA" id="ARBA00000971"/>
    </source>
</evidence>
<comment type="caution">
    <text evidence="6">The sequence shown here is derived from an EMBL/GenBank/DDBJ whole genome shotgun (WGS) entry which is preliminary data.</text>
</comment>
<proteinExistence type="inferred from homology"/>
<evidence type="ECO:0000256" key="3">
    <source>
        <dbReference type="PROSITE-ProRule" id="PRU00277"/>
    </source>
</evidence>